<gene>
    <name evidence="1" type="ORF">TZ00_06690</name>
</gene>
<sequence length="81" mass="9470">MYDGIPKFLNIRASARRVQRTRHTIYRWVAEGMPHQVDGGRMYILEEDLLSWWRSKMIAQRQSRFVAGGHRVRTASLEGPA</sequence>
<protein>
    <recommendedName>
        <fullName evidence="3">Helix-turn-helix domain-containing protein</fullName>
    </recommendedName>
</protein>
<dbReference type="Proteomes" id="UP000032503">
    <property type="component" value="Unassembled WGS sequence"/>
</dbReference>
<comment type="caution">
    <text evidence="1">The sequence shown here is derived from an EMBL/GenBank/DDBJ whole genome shotgun (WGS) entry which is preliminary data.</text>
</comment>
<dbReference type="InterPro" id="IPR009061">
    <property type="entry name" value="DNA-bd_dom_put_sf"/>
</dbReference>
<evidence type="ECO:0008006" key="3">
    <source>
        <dbReference type="Google" id="ProtNLM"/>
    </source>
</evidence>
<evidence type="ECO:0000313" key="1">
    <source>
        <dbReference type="EMBL" id="KJC65200.1"/>
    </source>
</evidence>
<dbReference type="SUPFAM" id="SSF46955">
    <property type="entry name" value="Putative DNA-binding domain"/>
    <property type="match status" value="1"/>
</dbReference>
<dbReference type="RefSeq" id="WP_044440131.1">
    <property type="nucleotide sequence ID" value="NZ_JYFC01000002.1"/>
</dbReference>
<accession>A0ABR5CHZ2</accession>
<organism evidence="1 2">
    <name type="scientific">Agreia bicolorata</name>
    <dbReference type="NCBI Taxonomy" id="110935"/>
    <lineage>
        <taxon>Bacteria</taxon>
        <taxon>Bacillati</taxon>
        <taxon>Actinomycetota</taxon>
        <taxon>Actinomycetes</taxon>
        <taxon>Micrococcales</taxon>
        <taxon>Microbacteriaceae</taxon>
        <taxon>Agreia</taxon>
    </lineage>
</organism>
<evidence type="ECO:0000313" key="2">
    <source>
        <dbReference type="Proteomes" id="UP000032503"/>
    </source>
</evidence>
<proteinExistence type="predicted"/>
<name>A0ABR5CHZ2_9MICO</name>
<dbReference type="EMBL" id="JYFC01000002">
    <property type="protein sequence ID" value="KJC65200.1"/>
    <property type="molecule type" value="Genomic_DNA"/>
</dbReference>
<reference evidence="1 2" key="1">
    <citation type="journal article" date="2001" name="Int. J. Syst. Evol. Microbiol.">
        <title>Agreia bicolorata gen. nov., sp. nov., to accommodate actinobacteria isolated from narrow reed grass infected by the nematode Heteroanguina graminophila.</title>
        <authorList>
            <person name="Evtushenko L.I."/>
            <person name="Dorofeeva L.V."/>
            <person name="Dobrovolskaya T.G."/>
            <person name="Streshinskaya G.M."/>
            <person name="Subbotin S.A."/>
            <person name="Tiedje J.M."/>
        </authorList>
    </citation>
    <scope>NUCLEOTIDE SEQUENCE [LARGE SCALE GENOMIC DNA]</scope>
    <source>
        <strain evidence="1 2">VKM Ac-1804</strain>
    </source>
</reference>
<keyword evidence="2" id="KW-1185">Reference proteome</keyword>